<reference evidence="1 2" key="1">
    <citation type="submission" date="2021-03" db="EMBL/GenBank/DDBJ databases">
        <title>Actinomadura violae sp. nov., isolated from lichen in Thailand.</title>
        <authorList>
            <person name="Kanchanasin P."/>
            <person name="Saeng-In P."/>
            <person name="Phongsopitanun W."/>
            <person name="Yuki M."/>
            <person name="Kudo T."/>
            <person name="Ohkuma M."/>
            <person name="Tanasupawat S."/>
        </authorList>
    </citation>
    <scope>NUCLEOTIDE SEQUENCE [LARGE SCALE GENOMIC DNA]</scope>
    <source>
        <strain evidence="1 2">LCR2-06</strain>
    </source>
</reference>
<accession>A0ABS3RLG4</accession>
<dbReference type="PANTHER" id="PTHR31118:SF12">
    <property type="entry name" value="CYCLASE-LIKE PROTEIN 2"/>
    <property type="match status" value="1"/>
</dbReference>
<protein>
    <submittedName>
        <fullName evidence="1">Cyclase family protein</fullName>
    </submittedName>
</protein>
<dbReference type="RefSeq" id="WP_208238563.1">
    <property type="nucleotide sequence ID" value="NZ_JAGEPF010000005.1"/>
</dbReference>
<comment type="caution">
    <text evidence="1">The sequence shown here is derived from an EMBL/GenBank/DDBJ whole genome shotgun (WGS) entry which is preliminary data.</text>
</comment>
<organism evidence="1 2">
    <name type="scientific">Actinomadura violacea</name>
    <dbReference type="NCBI Taxonomy" id="2819934"/>
    <lineage>
        <taxon>Bacteria</taxon>
        <taxon>Bacillati</taxon>
        <taxon>Actinomycetota</taxon>
        <taxon>Actinomycetes</taxon>
        <taxon>Streptosporangiales</taxon>
        <taxon>Thermomonosporaceae</taxon>
        <taxon>Actinomadura</taxon>
    </lineage>
</organism>
<dbReference type="Proteomes" id="UP000680206">
    <property type="component" value="Unassembled WGS sequence"/>
</dbReference>
<dbReference type="InterPro" id="IPR007325">
    <property type="entry name" value="KFase/CYL"/>
</dbReference>
<keyword evidence="2" id="KW-1185">Reference proteome</keyword>
<dbReference type="Pfam" id="PF04199">
    <property type="entry name" value="Cyclase"/>
    <property type="match status" value="1"/>
</dbReference>
<dbReference type="InterPro" id="IPR037175">
    <property type="entry name" value="KFase_sf"/>
</dbReference>
<evidence type="ECO:0000313" key="1">
    <source>
        <dbReference type="EMBL" id="MBO2457461.1"/>
    </source>
</evidence>
<sequence>MKLIDLSSPVDAESWEPDPIEHTIMTPAEGGEHMIAEMRRHFGLSLDIADLPGGEFLNNDTLTLTVHTGTHVDAPAHYGSTAAYGRPRTIDQMPLEWFHQPGVVLDLTSAGVGSVDADFIHAELRRVGHFLSPLDIVLLRTGAQEWGGTRRYFTDFTGLDGSAVHYLLDHGVKVIGTDAFSLDAPFPRIMDDFARTGDRDLLWPAHFAGREREYCQIERLANLDALPDSGFTVICFPVSIARAGAGWARAVAVLH</sequence>
<evidence type="ECO:0000313" key="2">
    <source>
        <dbReference type="Proteomes" id="UP000680206"/>
    </source>
</evidence>
<name>A0ABS3RLG4_9ACTN</name>
<proteinExistence type="predicted"/>
<dbReference type="Gene3D" id="3.50.30.50">
    <property type="entry name" value="Putative cyclase"/>
    <property type="match status" value="1"/>
</dbReference>
<dbReference type="PANTHER" id="PTHR31118">
    <property type="entry name" value="CYCLASE-LIKE PROTEIN 2"/>
    <property type="match status" value="1"/>
</dbReference>
<dbReference type="EMBL" id="JAGEPF010000005">
    <property type="protein sequence ID" value="MBO2457461.1"/>
    <property type="molecule type" value="Genomic_DNA"/>
</dbReference>
<dbReference type="SUPFAM" id="SSF102198">
    <property type="entry name" value="Putative cyclase"/>
    <property type="match status" value="1"/>
</dbReference>
<gene>
    <name evidence="1" type="ORF">J4709_07730</name>
</gene>